<dbReference type="HOGENOM" id="CLU_2723698_0_0_1"/>
<keyword evidence="2" id="KW-1185">Reference proteome</keyword>
<name>A0A0C3DD54_9AGAM</name>
<evidence type="ECO:0000313" key="2">
    <source>
        <dbReference type="Proteomes" id="UP000053989"/>
    </source>
</evidence>
<dbReference type="InParanoid" id="A0A0C3DD54"/>
<evidence type="ECO:0000313" key="1">
    <source>
        <dbReference type="EMBL" id="KIM58620.1"/>
    </source>
</evidence>
<accession>A0A0C3DD54</accession>
<organism evidence="1 2">
    <name type="scientific">Scleroderma citrinum Foug A</name>
    <dbReference type="NCBI Taxonomy" id="1036808"/>
    <lineage>
        <taxon>Eukaryota</taxon>
        <taxon>Fungi</taxon>
        <taxon>Dikarya</taxon>
        <taxon>Basidiomycota</taxon>
        <taxon>Agaricomycotina</taxon>
        <taxon>Agaricomycetes</taxon>
        <taxon>Agaricomycetidae</taxon>
        <taxon>Boletales</taxon>
        <taxon>Sclerodermatineae</taxon>
        <taxon>Sclerodermataceae</taxon>
        <taxon>Scleroderma</taxon>
    </lineage>
</organism>
<protein>
    <submittedName>
        <fullName evidence="1">Uncharacterized protein</fullName>
    </submittedName>
</protein>
<dbReference type="Proteomes" id="UP000053989">
    <property type="component" value="Unassembled WGS sequence"/>
</dbReference>
<reference evidence="2" key="2">
    <citation type="submission" date="2015-01" db="EMBL/GenBank/DDBJ databases">
        <title>Evolutionary Origins and Diversification of the Mycorrhizal Mutualists.</title>
        <authorList>
            <consortium name="DOE Joint Genome Institute"/>
            <consortium name="Mycorrhizal Genomics Consortium"/>
            <person name="Kohler A."/>
            <person name="Kuo A."/>
            <person name="Nagy L.G."/>
            <person name="Floudas D."/>
            <person name="Copeland A."/>
            <person name="Barry K.W."/>
            <person name="Cichocki N."/>
            <person name="Veneault-Fourrey C."/>
            <person name="LaButti K."/>
            <person name="Lindquist E.A."/>
            <person name="Lipzen A."/>
            <person name="Lundell T."/>
            <person name="Morin E."/>
            <person name="Murat C."/>
            <person name="Riley R."/>
            <person name="Ohm R."/>
            <person name="Sun H."/>
            <person name="Tunlid A."/>
            <person name="Henrissat B."/>
            <person name="Grigoriev I.V."/>
            <person name="Hibbett D.S."/>
            <person name="Martin F."/>
        </authorList>
    </citation>
    <scope>NUCLEOTIDE SEQUENCE [LARGE SCALE GENOMIC DNA]</scope>
    <source>
        <strain evidence="2">Foug A</strain>
    </source>
</reference>
<sequence length="72" mass="8205">MYHATTSLFFGGTCFATSFARVYDTMDLLAGMCTVWAVIWEFTQTKASWLALRSPEEARYIRVLHPSDHLQG</sequence>
<dbReference type="EMBL" id="KN822083">
    <property type="protein sequence ID" value="KIM58620.1"/>
    <property type="molecule type" value="Genomic_DNA"/>
</dbReference>
<dbReference type="AlphaFoldDB" id="A0A0C3DD54"/>
<gene>
    <name evidence="1" type="ORF">SCLCIDRAFT_1218456</name>
</gene>
<proteinExistence type="predicted"/>
<reference evidence="1 2" key="1">
    <citation type="submission" date="2014-04" db="EMBL/GenBank/DDBJ databases">
        <authorList>
            <consortium name="DOE Joint Genome Institute"/>
            <person name="Kuo A."/>
            <person name="Kohler A."/>
            <person name="Nagy L.G."/>
            <person name="Floudas D."/>
            <person name="Copeland A."/>
            <person name="Barry K.W."/>
            <person name="Cichocki N."/>
            <person name="Veneault-Fourrey C."/>
            <person name="LaButti K."/>
            <person name="Lindquist E.A."/>
            <person name="Lipzen A."/>
            <person name="Lundell T."/>
            <person name="Morin E."/>
            <person name="Murat C."/>
            <person name="Sun H."/>
            <person name="Tunlid A."/>
            <person name="Henrissat B."/>
            <person name="Grigoriev I.V."/>
            <person name="Hibbett D.S."/>
            <person name="Martin F."/>
            <person name="Nordberg H.P."/>
            <person name="Cantor M.N."/>
            <person name="Hua S.X."/>
        </authorList>
    </citation>
    <scope>NUCLEOTIDE SEQUENCE [LARGE SCALE GENOMIC DNA]</scope>
    <source>
        <strain evidence="1 2">Foug A</strain>
    </source>
</reference>